<organism evidence="3 4">
    <name type="scientific">Aquipseudomonas alcaligenes</name>
    <name type="common">Pseudomonas alcaligenes</name>
    <dbReference type="NCBI Taxonomy" id="43263"/>
    <lineage>
        <taxon>Bacteria</taxon>
        <taxon>Pseudomonadati</taxon>
        <taxon>Pseudomonadota</taxon>
        <taxon>Gammaproteobacteria</taxon>
        <taxon>Pseudomonadales</taxon>
        <taxon>Pseudomonadaceae</taxon>
        <taxon>Aquipseudomonas</taxon>
    </lineage>
</organism>
<dbReference type="GO" id="GO:0003824">
    <property type="term" value="F:catalytic activity"/>
    <property type="evidence" value="ECO:0007669"/>
    <property type="project" value="InterPro"/>
</dbReference>
<proteinExistence type="predicted"/>
<feature type="non-terminal residue" evidence="3">
    <location>
        <position position="1"/>
    </location>
</feature>
<keyword evidence="2" id="KW-0274">FAD</keyword>
<comment type="caution">
    <text evidence="3">The sequence shown here is derived from an EMBL/GenBank/DDBJ whole genome shotgun (WGS) entry which is preliminary data.</text>
</comment>
<accession>A0A5C7W9N7</accession>
<name>A0A5C7W9N7_AQUAC</name>
<protein>
    <submittedName>
        <fullName evidence="3">FAD-binding oxidoreductase</fullName>
    </submittedName>
</protein>
<gene>
    <name evidence="3" type="ORF">E6Q69_03935</name>
</gene>
<reference evidence="3 4" key="1">
    <citation type="submission" date="2018-09" db="EMBL/GenBank/DDBJ databases">
        <title>Metagenome Assembled Genomes from an Advanced Water Purification Facility.</title>
        <authorList>
            <person name="Stamps B.W."/>
            <person name="Spear J.R."/>
        </authorList>
    </citation>
    <scope>NUCLEOTIDE SEQUENCE [LARGE SCALE GENOMIC DNA]</scope>
    <source>
        <strain evidence="3">Bin_52_1</strain>
    </source>
</reference>
<dbReference type="GO" id="GO:0050660">
    <property type="term" value="F:flavin adenine dinucleotide binding"/>
    <property type="evidence" value="ECO:0007669"/>
    <property type="project" value="InterPro"/>
</dbReference>
<dbReference type="Proteomes" id="UP000321110">
    <property type="component" value="Unassembled WGS sequence"/>
</dbReference>
<evidence type="ECO:0000256" key="2">
    <source>
        <dbReference type="ARBA" id="ARBA00022827"/>
    </source>
</evidence>
<dbReference type="EMBL" id="SSFO01000069">
    <property type="protein sequence ID" value="TXI34417.1"/>
    <property type="molecule type" value="Genomic_DNA"/>
</dbReference>
<evidence type="ECO:0000256" key="1">
    <source>
        <dbReference type="ARBA" id="ARBA00022630"/>
    </source>
</evidence>
<dbReference type="Gene3D" id="1.10.45.10">
    <property type="entry name" value="Vanillyl-alcohol Oxidase, Chain A, domain 4"/>
    <property type="match status" value="1"/>
</dbReference>
<evidence type="ECO:0000313" key="3">
    <source>
        <dbReference type="EMBL" id="TXI34417.1"/>
    </source>
</evidence>
<evidence type="ECO:0000313" key="4">
    <source>
        <dbReference type="Proteomes" id="UP000321110"/>
    </source>
</evidence>
<dbReference type="AlphaFoldDB" id="A0A5C7W9N7"/>
<dbReference type="SUPFAM" id="SSF55103">
    <property type="entry name" value="FAD-linked oxidases, C-terminal domain"/>
    <property type="match status" value="1"/>
</dbReference>
<dbReference type="InterPro" id="IPR016164">
    <property type="entry name" value="FAD-linked_Oxase-like_C"/>
</dbReference>
<keyword evidence="1" id="KW-0285">Flavoprotein</keyword>
<dbReference type="InterPro" id="IPR016171">
    <property type="entry name" value="Vanillyl_alc_oxidase_C-sub2"/>
</dbReference>
<sequence length="74" mass="8654">RDLIDTALACGGRYYLPYQIHASREQFLAAYPRAPEFFALKQRVDPAYKFRNRLWDAYLPPGADWPLAMPHRSL</sequence>